<evidence type="ECO:0000313" key="5">
    <source>
        <dbReference type="Proteomes" id="UP000271469"/>
    </source>
</evidence>
<dbReference type="Pfam" id="PF02909">
    <property type="entry name" value="TetR_C_1"/>
    <property type="match status" value="1"/>
</dbReference>
<evidence type="ECO:0000256" key="2">
    <source>
        <dbReference type="ARBA" id="ARBA00023163"/>
    </source>
</evidence>
<dbReference type="SUPFAM" id="SSF48498">
    <property type="entry name" value="Tetracyclin repressor-like, C-terminal domain"/>
    <property type="match status" value="1"/>
</dbReference>
<name>A0A3G8JPB2_9ACTN</name>
<keyword evidence="5" id="KW-1185">Reference proteome</keyword>
<keyword evidence="1" id="KW-0805">Transcription regulation</keyword>
<gene>
    <name evidence="4" type="ORF">D7316_02953</name>
</gene>
<dbReference type="Proteomes" id="UP000271469">
    <property type="component" value="Chromosome"/>
</dbReference>
<dbReference type="SUPFAM" id="SSF46689">
    <property type="entry name" value="Homeodomain-like"/>
    <property type="match status" value="1"/>
</dbReference>
<accession>A0A3G8JPB2</accession>
<keyword evidence="2" id="KW-0804">Transcription</keyword>
<dbReference type="InterPro" id="IPR004111">
    <property type="entry name" value="Repressor_TetR_C"/>
</dbReference>
<dbReference type="Gene3D" id="1.10.357.10">
    <property type="entry name" value="Tetracycline Repressor, domain 2"/>
    <property type="match status" value="1"/>
</dbReference>
<evidence type="ECO:0000313" key="4">
    <source>
        <dbReference type="EMBL" id="AZG46352.1"/>
    </source>
</evidence>
<dbReference type="InterPro" id="IPR036271">
    <property type="entry name" value="Tet_transcr_reg_TetR-rel_C_sf"/>
</dbReference>
<proteinExistence type="predicted"/>
<evidence type="ECO:0000256" key="1">
    <source>
        <dbReference type="ARBA" id="ARBA00023015"/>
    </source>
</evidence>
<protein>
    <recommendedName>
        <fullName evidence="3">Tetracycline repressor TetR C-terminal domain-containing protein</fullName>
    </recommendedName>
</protein>
<dbReference type="EMBL" id="CP033972">
    <property type="protein sequence ID" value="AZG46352.1"/>
    <property type="molecule type" value="Genomic_DNA"/>
</dbReference>
<evidence type="ECO:0000259" key="3">
    <source>
        <dbReference type="Pfam" id="PF02909"/>
    </source>
</evidence>
<dbReference type="KEGG" id="gom:D7316_02953"/>
<sequence length="186" mass="19954">MRALARRLGSSTSTLYRQFPGGKDELCDRLAEQVMARIVTALGTPDDAAEWSAVVEQSAVVAFDVLRGLPHSAELFAGQVEFGPMGLVRYEASLSLLLACGLSPTAAAAADHALARLIVGYALQSARDEAPGRESVAAYYRRLDPTRFPSVASVRAALPEDLRAEFVFALQTFMVGLRQLVADARA</sequence>
<dbReference type="InterPro" id="IPR009057">
    <property type="entry name" value="Homeodomain-like_sf"/>
</dbReference>
<organism evidence="4 5">
    <name type="scientific">Gordonia insulae</name>
    <dbReference type="NCBI Taxonomy" id="2420509"/>
    <lineage>
        <taxon>Bacteria</taxon>
        <taxon>Bacillati</taxon>
        <taxon>Actinomycetota</taxon>
        <taxon>Actinomycetes</taxon>
        <taxon>Mycobacteriales</taxon>
        <taxon>Gordoniaceae</taxon>
        <taxon>Gordonia</taxon>
    </lineage>
</organism>
<dbReference type="GO" id="GO:0045892">
    <property type="term" value="P:negative regulation of DNA-templated transcription"/>
    <property type="evidence" value="ECO:0007669"/>
    <property type="project" value="InterPro"/>
</dbReference>
<feature type="domain" description="Tetracycline repressor TetR C-terminal" evidence="3">
    <location>
        <begin position="45"/>
        <end position="179"/>
    </location>
</feature>
<dbReference type="Gene3D" id="1.10.10.60">
    <property type="entry name" value="Homeodomain-like"/>
    <property type="match status" value="1"/>
</dbReference>
<reference evidence="4 5" key="1">
    <citation type="submission" date="2018-11" db="EMBL/GenBank/DDBJ databases">
        <title>Gordonia insulae sp. nov., isolated from an island soil.</title>
        <authorList>
            <person name="Kim Y.S."/>
            <person name="Kim S.B."/>
        </authorList>
    </citation>
    <scope>NUCLEOTIDE SEQUENCE [LARGE SCALE GENOMIC DNA]</scope>
    <source>
        <strain evidence="4 5">MMS17-SY073</strain>
    </source>
</reference>
<dbReference type="AlphaFoldDB" id="A0A3G8JPB2"/>